<organism evidence="1 2">
    <name type="scientific">Blastopirellula sediminis</name>
    <dbReference type="NCBI Taxonomy" id="2894196"/>
    <lineage>
        <taxon>Bacteria</taxon>
        <taxon>Pseudomonadati</taxon>
        <taxon>Planctomycetota</taxon>
        <taxon>Planctomycetia</taxon>
        <taxon>Pirellulales</taxon>
        <taxon>Pirellulaceae</taxon>
        <taxon>Blastopirellula</taxon>
    </lineage>
</organism>
<dbReference type="PROSITE" id="PS51257">
    <property type="entry name" value="PROKAR_LIPOPROTEIN"/>
    <property type="match status" value="1"/>
</dbReference>
<keyword evidence="2" id="KW-1185">Reference proteome</keyword>
<reference evidence="1" key="1">
    <citation type="submission" date="2021-11" db="EMBL/GenBank/DDBJ databases">
        <title>Genome sequence.</title>
        <authorList>
            <person name="Sun Q."/>
        </authorList>
    </citation>
    <scope>NUCLEOTIDE SEQUENCE</scope>
    <source>
        <strain evidence="1">JC732</strain>
    </source>
</reference>
<comment type="caution">
    <text evidence="1">The sequence shown here is derived from an EMBL/GenBank/DDBJ whole genome shotgun (WGS) entry which is preliminary data.</text>
</comment>
<dbReference type="RefSeq" id="WP_230222539.1">
    <property type="nucleotide sequence ID" value="NZ_JAJKFT010000010.1"/>
</dbReference>
<dbReference type="AlphaFoldDB" id="A0A9X1MPI0"/>
<name>A0A9X1MPI0_9BACT</name>
<sequence length="130" mass="13413">MIRSLILASFALVTLVGCGPTPVTGGTTGVLTTSGNPLGEMQVNVFRADGLDMPIGFGTTAADGSFELVQPAAAGPLVLTPGKYRFSVESIGSPVLLPKKYGSATTSPLEVEWRSDQPLALDIPGLKLPK</sequence>
<evidence type="ECO:0008006" key="3">
    <source>
        <dbReference type="Google" id="ProtNLM"/>
    </source>
</evidence>
<dbReference type="Proteomes" id="UP001139103">
    <property type="component" value="Unassembled WGS sequence"/>
</dbReference>
<dbReference type="EMBL" id="JAJKFT010000010">
    <property type="protein sequence ID" value="MCC9630968.1"/>
    <property type="molecule type" value="Genomic_DNA"/>
</dbReference>
<protein>
    <recommendedName>
        <fullName evidence="3">Carboxypeptidase regulatory-like domain-containing protein</fullName>
    </recommendedName>
</protein>
<evidence type="ECO:0000313" key="2">
    <source>
        <dbReference type="Proteomes" id="UP001139103"/>
    </source>
</evidence>
<gene>
    <name evidence="1" type="ORF">LOC68_21470</name>
</gene>
<evidence type="ECO:0000313" key="1">
    <source>
        <dbReference type="EMBL" id="MCC9630968.1"/>
    </source>
</evidence>
<proteinExistence type="predicted"/>
<accession>A0A9X1MPI0</accession>